<comment type="caution">
    <text evidence="2">The sequence shown here is derived from an EMBL/GenBank/DDBJ whole genome shotgun (WGS) entry which is preliminary data.</text>
</comment>
<evidence type="ECO:0000256" key="1">
    <source>
        <dbReference type="SAM" id="MobiDB-lite"/>
    </source>
</evidence>
<dbReference type="AlphaFoldDB" id="A0AAD8PUK1"/>
<dbReference type="RefSeq" id="XP_060411357.1">
    <property type="nucleotide sequence ID" value="XM_060558431.1"/>
</dbReference>
<protein>
    <submittedName>
        <fullName evidence="2">Uncharacterized protein</fullName>
    </submittedName>
</protein>
<accession>A0AAD8PUK1</accession>
<name>A0AAD8PUK1_9PEZI</name>
<sequence length="117" mass="13068">MAKQHLMRWWQRRQPDRAWRRVPQVVVTCGNWSLDGASFGGKMNMKSANRRGEGATGPQSQERLGKVRTRTRRVGIGFCFGICTGVDGGRWAKIWGGEHRTTGLVGMGRDAGVGRLR</sequence>
<gene>
    <name evidence="2" type="ORF">LY79DRAFT_561858</name>
</gene>
<feature type="region of interest" description="Disordered" evidence="1">
    <location>
        <begin position="43"/>
        <end position="67"/>
    </location>
</feature>
<proteinExistence type="predicted"/>
<dbReference type="GeneID" id="85442671"/>
<evidence type="ECO:0000313" key="3">
    <source>
        <dbReference type="Proteomes" id="UP001230504"/>
    </source>
</evidence>
<dbReference type="Proteomes" id="UP001230504">
    <property type="component" value="Unassembled WGS sequence"/>
</dbReference>
<evidence type="ECO:0000313" key="2">
    <source>
        <dbReference type="EMBL" id="KAK1580303.1"/>
    </source>
</evidence>
<dbReference type="EMBL" id="JAHLJV010000056">
    <property type="protein sequence ID" value="KAK1580303.1"/>
    <property type="molecule type" value="Genomic_DNA"/>
</dbReference>
<organism evidence="2 3">
    <name type="scientific">Colletotrichum navitas</name>
    <dbReference type="NCBI Taxonomy" id="681940"/>
    <lineage>
        <taxon>Eukaryota</taxon>
        <taxon>Fungi</taxon>
        <taxon>Dikarya</taxon>
        <taxon>Ascomycota</taxon>
        <taxon>Pezizomycotina</taxon>
        <taxon>Sordariomycetes</taxon>
        <taxon>Hypocreomycetidae</taxon>
        <taxon>Glomerellales</taxon>
        <taxon>Glomerellaceae</taxon>
        <taxon>Colletotrichum</taxon>
        <taxon>Colletotrichum graminicola species complex</taxon>
    </lineage>
</organism>
<keyword evidence="3" id="KW-1185">Reference proteome</keyword>
<reference evidence="2" key="1">
    <citation type="submission" date="2021-06" db="EMBL/GenBank/DDBJ databases">
        <title>Comparative genomics, transcriptomics and evolutionary studies reveal genomic signatures of adaptation to plant cell wall in hemibiotrophic fungi.</title>
        <authorList>
            <consortium name="DOE Joint Genome Institute"/>
            <person name="Baroncelli R."/>
            <person name="Diaz J.F."/>
            <person name="Benocci T."/>
            <person name="Peng M."/>
            <person name="Battaglia E."/>
            <person name="Haridas S."/>
            <person name="Andreopoulos W."/>
            <person name="Labutti K."/>
            <person name="Pangilinan J."/>
            <person name="Floch G.L."/>
            <person name="Makela M.R."/>
            <person name="Henrissat B."/>
            <person name="Grigoriev I.V."/>
            <person name="Crouch J.A."/>
            <person name="De Vries R.P."/>
            <person name="Sukno S.A."/>
            <person name="Thon M.R."/>
        </authorList>
    </citation>
    <scope>NUCLEOTIDE SEQUENCE</scope>
    <source>
        <strain evidence="2">CBS 125086</strain>
    </source>
</reference>